<protein>
    <submittedName>
        <fullName evidence="9">Thiol:disulfide interchange protein</fullName>
    </submittedName>
</protein>
<organism evidence="9 10">
    <name type="scientific">Haloferula helveola</name>
    <dbReference type="NCBI Taxonomy" id="490095"/>
    <lineage>
        <taxon>Bacteria</taxon>
        <taxon>Pseudomonadati</taxon>
        <taxon>Verrucomicrobiota</taxon>
        <taxon>Verrucomicrobiia</taxon>
        <taxon>Verrucomicrobiales</taxon>
        <taxon>Verrucomicrobiaceae</taxon>
        <taxon>Haloferula</taxon>
    </lineage>
</organism>
<dbReference type="InterPro" id="IPR035671">
    <property type="entry name" value="DsbD_gamma"/>
</dbReference>
<feature type="transmembrane region" description="Helical" evidence="6">
    <location>
        <begin position="394"/>
        <end position="414"/>
    </location>
</feature>
<evidence type="ECO:0000313" key="9">
    <source>
        <dbReference type="EMBL" id="BCX46135.1"/>
    </source>
</evidence>
<comment type="subcellular location">
    <subcellularLocation>
        <location evidence="1">Membrane</location>
        <topology evidence="1">Multi-pass membrane protein</topology>
    </subcellularLocation>
</comment>
<dbReference type="Proteomes" id="UP001374893">
    <property type="component" value="Chromosome"/>
</dbReference>
<keyword evidence="2 6" id="KW-0812">Transmembrane</keyword>
<keyword evidence="4 6" id="KW-1133">Transmembrane helix</keyword>
<gene>
    <name evidence="9" type="primary">dsbD</name>
    <name evidence="9" type="ORF">HAHE_00430</name>
</gene>
<evidence type="ECO:0000259" key="7">
    <source>
        <dbReference type="Pfam" id="PF02683"/>
    </source>
</evidence>
<dbReference type="RefSeq" id="WP_338687504.1">
    <property type="nucleotide sequence ID" value="NZ_AP024702.1"/>
</dbReference>
<dbReference type="InterPro" id="IPR003834">
    <property type="entry name" value="Cyt_c_assmbl_TM_dom"/>
</dbReference>
<feature type="domain" description="Cytochrome C biogenesis protein transmembrane" evidence="7">
    <location>
        <begin position="310"/>
        <end position="524"/>
    </location>
</feature>
<dbReference type="InterPro" id="IPR028250">
    <property type="entry name" value="DsbDN"/>
</dbReference>
<feature type="transmembrane region" description="Helical" evidence="6">
    <location>
        <begin position="535"/>
        <end position="553"/>
    </location>
</feature>
<name>A0ABM7R6J7_9BACT</name>
<feature type="domain" description="Thiol:disulfide interchange protein DsbD N-terminal" evidence="8">
    <location>
        <begin position="48"/>
        <end position="160"/>
    </location>
</feature>
<evidence type="ECO:0000256" key="3">
    <source>
        <dbReference type="ARBA" id="ARBA00022748"/>
    </source>
</evidence>
<sequence length="708" mass="75059">MKPLNRLIPIFYAATAIAGSAQVEPFSLDASDPKEIGKGTITSEQSAISPGTPFTVAIHLSHPEGWHSYYKNSGGIELPPEITWNLPDGFKAAALQWPTPELFASDFGTSIGYAEGPTLLAEITPPADLKPGTNVTLGAEATWQYCQPGKCINDEESLSLELPVGEQAVTDPGQAGLFSEARAALPQALAASSGSSFPGAAGDVLVIRQGKEVTLQISGQTAEAIKGNIAFAPDQPFVAPVDFTAASVEDGTISLPLKQAIDIADKPVPIEGDGISGILLLKDGPAVAIPFTKFGKAPAPPVSFSQLLPILGGMLIGGLILNLMPCVFPVIGLKIMGFVQQAGEDRKKIIFHGLAFTLGVLVSFWILSGILFALRAGAAPGQEIGWGYQLQNPWTILVLMLLMFVLGLSMYGVFEIGASATGFGGSLQSKQGLSGSFFSGILATVVATPCSAPFLGAAIGAAIALPALQFFLAFTFMALGLSLPYLILSIFPKLVEMLPRPGPWMESFKQAMSFLLFATAGFLLWVYTAQIGLGNMLNVVVGLTLIAIAGWIFGRWDTPAKSPAVRWAAKALVVVFAVFGFIACKPPAESSITWDTWSSDKVEELLADGQPVYVDFTAQWCATCQVNKKRAYPEEVATLMKERGIVALKADKTKANPEIDAKLEELGRSAIPVNVLYVPGKEPIITPEILSADYLKDLFTKEVPAPTE</sequence>
<evidence type="ECO:0000256" key="6">
    <source>
        <dbReference type="SAM" id="Phobius"/>
    </source>
</evidence>
<keyword evidence="3" id="KW-0201">Cytochrome c-type biogenesis</keyword>
<evidence type="ECO:0000256" key="2">
    <source>
        <dbReference type="ARBA" id="ARBA00022692"/>
    </source>
</evidence>
<feature type="transmembrane region" description="Helical" evidence="6">
    <location>
        <begin position="349"/>
        <end position="374"/>
    </location>
</feature>
<dbReference type="Gene3D" id="3.40.30.10">
    <property type="entry name" value="Glutaredoxin"/>
    <property type="match status" value="1"/>
</dbReference>
<keyword evidence="5 6" id="KW-0472">Membrane</keyword>
<dbReference type="PANTHER" id="PTHR32234:SF3">
    <property type="entry name" value="SUPPRESSION OF COPPER SENSITIVITY PROTEIN"/>
    <property type="match status" value="1"/>
</dbReference>
<keyword evidence="10" id="KW-1185">Reference proteome</keyword>
<dbReference type="InterPro" id="IPR036249">
    <property type="entry name" value="Thioredoxin-like_sf"/>
</dbReference>
<dbReference type="EMBL" id="AP024702">
    <property type="protein sequence ID" value="BCX46135.1"/>
    <property type="molecule type" value="Genomic_DNA"/>
</dbReference>
<feature type="transmembrane region" description="Helical" evidence="6">
    <location>
        <begin position="511"/>
        <end position="529"/>
    </location>
</feature>
<feature type="transmembrane region" description="Helical" evidence="6">
    <location>
        <begin position="307"/>
        <end position="328"/>
    </location>
</feature>
<evidence type="ECO:0000259" key="8">
    <source>
        <dbReference type="Pfam" id="PF11412"/>
    </source>
</evidence>
<dbReference type="Pfam" id="PF11412">
    <property type="entry name" value="DsbD_N"/>
    <property type="match status" value="1"/>
</dbReference>
<evidence type="ECO:0000256" key="1">
    <source>
        <dbReference type="ARBA" id="ARBA00004141"/>
    </source>
</evidence>
<accession>A0ABM7R6J7</accession>
<reference evidence="9 10" key="1">
    <citation type="submission" date="2021-06" db="EMBL/GenBank/DDBJ databases">
        <title>Complete genome of Haloferula helveola possessing various polysaccharide degrading enzymes.</title>
        <authorList>
            <person name="Takami H."/>
            <person name="Huang C."/>
            <person name="Hamasaki K."/>
        </authorList>
    </citation>
    <scope>NUCLEOTIDE SEQUENCE [LARGE SCALE GENOMIC DNA]</scope>
    <source>
        <strain evidence="9 10">CN-1</strain>
    </source>
</reference>
<dbReference type="SUPFAM" id="SSF52833">
    <property type="entry name" value="Thioredoxin-like"/>
    <property type="match status" value="1"/>
</dbReference>
<dbReference type="PANTHER" id="PTHR32234">
    <property type="entry name" value="THIOL:DISULFIDE INTERCHANGE PROTEIN DSBD"/>
    <property type="match status" value="1"/>
</dbReference>
<feature type="transmembrane region" description="Helical" evidence="6">
    <location>
        <begin position="470"/>
        <end position="491"/>
    </location>
</feature>
<proteinExistence type="predicted"/>
<evidence type="ECO:0000313" key="10">
    <source>
        <dbReference type="Proteomes" id="UP001374893"/>
    </source>
</evidence>
<evidence type="ECO:0000256" key="4">
    <source>
        <dbReference type="ARBA" id="ARBA00022989"/>
    </source>
</evidence>
<dbReference type="Pfam" id="PF02683">
    <property type="entry name" value="DsbD_TM"/>
    <property type="match status" value="1"/>
</dbReference>
<feature type="transmembrane region" description="Helical" evidence="6">
    <location>
        <begin position="435"/>
        <end position="464"/>
    </location>
</feature>
<dbReference type="CDD" id="cd02953">
    <property type="entry name" value="DsbDgamma"/>
    <property type="match status" value="1"/>
</dbReference>
<feature type="transmembrane region" description="Helical" evidence="6">
    <location>
        <begin position="565"/>
        <end position="583"/>
    </location>
</feature>
<dbReference type="Pfam" id="PF13899">
    <property type="entry name" value="Thioredoxin_7"/>
    <property type="match status" value="1"/>
</dbReference>
<evidence type="ECO:0000256" key="5">
    <source>
        <dbReference type="ARBA" id="ARBA00023136"/>
    </source>
</evidence>